<dbReference type="RefSeq" id="WP_116469098.1">
    <property type="nucleotide sequence ID" value="NZ_QENQ01000001.1"/>
</dbReference>
<reference evidence="5 6" key="1">
    <citation type="submission" date="2018-05" db="EMBL/GenBank/DDBJ databases">
        <title>Description of Sphingomonas pokkalii sp nov, isolated from the rhizosphere of saline tolerant pokkali rice and its draft genome analysis.</title>
        <authorList>
            <person name="Menon R."/>
            <person name="Kumari S."/>
            <person name="Rameshkumar N."/>
        </authorList>
    </citation>
    <scope>NUCLEOTIDE SEQUENCE [LARGE SCALE GENOMIC DNA]</scope>
    <source>
        <strain evidence="5 6">L3B27</strain>
    </source>
</reference>
<comment type="caution">
    <text evidence="5">The sequence shown here is derived from an EMBL/GenBank/DDBJ whole genome shotgun (WGS) entry which is preliminary data.</text>
</comment>
<evidence type="ECO:0000256" key="4">
    <source>
        <dbReference type="ARBA" id="ARBA00023004"/>
    </source>
</evidence>
<dbReference type="InterPro" id="IPR001486">
    <property type="entry name" value="Hemoglobin_trunc"/>
</dbReference>
<sequence>MVLSSTPYDRLGGAEAVRAIVDRFYDLVESDPAYAALKAMHGEDFGPVRHALAQFLIAWSGGPRDWFTRRPGACIMSFHRALPVTSETAAQWAHAMDRAIAADPGLEPETARLVADALDRMCRAMAAQARAA</sequence>
<evidence type="ECO:0000256" key="2">
    <source>
        <dbReference type="ARBA" id="ARBA00022617"/>
    </source>
</evidence>
<dbReference type="InterPro" id="IPR012292">
    <property type="entry name" value="Globin/Proto"/>
</dbReference>
<evidence type="ECO:0000313" key="5">
    <source>
        <dbReference type="EMBL" id="PVX29664.1"/>
    </source>
</evidence>
<evidence type="ECO:0000256" key="3">
    <source>
        <dbReference type="ARBA" id="ARBA00022723"/>
    </source>
</evidence>
<organism evidence="5 6">
    <name type="scientific">Sphingomonas pokkalii</name>
    <dbReference type="NCBI Taxonomy" id="2175090"/>
    <lineage>
        <taxon>Bacteria</taxon>
        <taxon>Pseudomonadati</taxon>
        <taxon>Pseudomonadota</taxon>
        <taxon>Alphaproteobacteria</taxon>
        <taxon>Sphingomonadales</taxon>
        <taxon>Sphingomonadaceae</taxon>
        <taxon>Sphingomonas</taxon>
    </lineage>
</organism>
<keyword evidence="4" id="KW-0408">Iron</keyword>
<proteinExistence type="predicted"/>
<protein>
    <submittedName>
        <fullName evidence="5">Globin</fullName>
    </submittedName>
</protein>
<keyword evidence="2" id="KW-0349">Heme</keyword>
<name>A0A2U0SEE8_9SPHN</name>
<dbReference type="Gene3D" id="1.10.490.10">
    <property type="entry name" value="Globins"/>
    <property type="match status" value="1"/>
</dbReference>
<gene>
    <name evidence="5" type="ORF">DD559_10315</name>
</gene>
<dbReference type="InterPro" id="IPR009050">
    <property type="entry name" value="Globin-like_sf"/>
</dbReference>
<dbReference type="Pfam" id="PF01152">
    <property type="entry name" value="Bac_globin"/>
    <property type="match status" value="1"/>
</dbReference>
<keyword evidence="3" id="KW-0479">Metal-binding</keyword>
<dbReference type="GO" id="GO:0019825">
    <property type="term" value="F:oxygen binding"/>
    <property type="evidence" value="ECO:0007669"/>
    <property type="project" value="InterPro"/>
</dbReference>
<keyword evidence="1" id="KW-0813">Transport</keyword>
<dbReference type="OrthoDB" id="9790913at2"/>
<dbReference type="GO" id="GO:0020037">
    <property type="term" value="F:heme binding"/>
    <property type="evidence" value="ECO:0007669"/>
    <property type="project" value="InterPro"/>
</dbReference>
<accession>A0A2U0SEE8</accession>
<dbReference type="SUPFAM" id="SSF46458">
    <property type="entry name" value="Globin-like"/>
    <property type="match status" value="1"/>
</dbReference>
<evidence type="ECO:0000256" key="1">
    <source>
        <dbReference type="ARBA" id="ARBA00022448"/>
    </source>
</evidence>
<dbReference type="GO" id="GO:0046872">
    <property type="term" value="F:metal ion binding"/>
    <property type="evidence" value="ECO:0007669"/>
    <property type="project" value="UniProtKB-KW"/>
</dbReference>
<dbReference type="AlphaFoldDB" id="A0A2U0SEE8"/>
<dbReference type="EMBL" id="QENQ01000001">
    <property type="protein sequence ID" value="PVX29664.1"/>
    <property type="molecule type" value="Genomic_DNA"/>
</dbReference>
<keyword evidence="6" id="KW-1185">Reference proteome</keyword>
<evidence type="ECO:0000313" key="6">
    <source>
        <dbReference type="Proteomes" id="UP000245890"/>
    </source>
</evidence>
<dbReference type="Proteomes" id="UP000245890">
    <property type="component" value="Unassembled WGS sequence"/>
</dbReference>